<feature type="transmembrane region" description="Helical" evidence="1">
    <location>
        <begin position="97"/>
        <end position="121"/>
    </location>
</feature>
<dbReference type="PIRSF" id="PIRSF033111">
    <property type="entry name" value="UCP033111"/>
    <property type="match status" value="1"/>
</dbReference>
<feature type="transmembrane region" description="Helical" evidence="1">
    <location>
        <begin position="200"/>
        <end position="217"/>
    </location>
</feature>
<proteinExistence type="predicted"/>
<dbReference type="InterPro" id="IPR009214">
    <property type="entry name" value="DUF1129"/>
</dbReference>
<evidence type="ECO:0008006" key="4">
    <source>
        <dbReference type="Google" id="ProtNLM"/>
    </source>
</evidence>
<organism evidence="2 3">
    <name type="scientific">Trichococcus palustris</name>
    <dbReference type="NCBI Taxonomy" id="140314"/>
    <lineage>
        <taxon>Bacteria</taxon>
        <taxon>Bacillati</taxon>
        <taxon>Bacillota</taxon>
        <taxon>Bacilli</taxon>
        <taxon>Lactobacillales</taxon>
        <taxon>Carnobacteriaceae</taxon>
        <taxon>Trichococcus</taxon>
    </lineage>
</organism>
<keyword evidence="1" id="KW-0812">Transmembrane</keyword>
<reference evidence="2 3" key="1">
    <citation type="submission" date="2016-02" db="EMBL/GenBank/DDBJ databases">
        <authorList>
            <person name="Wen L."/>
            <person name="He K."/>
            <person name="Yang H."/>
        </authorList>
    </citation>
    <scope>NUCLEOTIDE SEQUENCE [LARGE SCALE GENOMIC DNA]</scope>
    <source>
        <strain evidence="2">Trichococcus palustris</strain>
    </source>
</reference>
<dbReference type="Pfam" id="PF06570">
    <property type="entry name" value="DUF1129"/>
    <property type="match status" value="1"/>
</dbReference>
<keyword evidence="1" id="KW-1133">Transmembrane helix</keyword>
<gene>
    <name evidence="2" type="ORF">Tpal_2737</name>
</gene>
<feature type="transmembrane region" description="Helical" evidence="1">
    <location>
        <begin position="169"/>
        <end position="194"/>
    </location>
</feature>
<evidence type="ECO:0000256" key="1">
    <source>
        <dbReference type="SAM" id="Phobius"/>
    </source>
</evidence>
<keyword evidence="3" id="KW-1185">Reference proteome</keyword>
<dbReference type="EMBL" id="FJNE01000012">
    <property type="protein sequence ID" value="CZR02327.1"/>
    <property type="molecule type" value="Genomic_DNA"/>
</dbReference>
<dbReference type="STRING" id="140314.SAMN04488076_1329"/>
<keyword evidence="1" id="KW-0472">Membrane</keyword>
<dbReference type="RefSeq" id="WP_245825852.1">
    <property type="nucleotide sequence ID" value="NZ_FJNE01000012.1"/>
</dbReference>
<evidence type="ECO:0000313" key="3">
    <source>
        <dbReference type="Proteomes" id="UP000242754"/>
    </source>
</evidence>
<dbReference type="AlphaFoldDB" id="A0A143Z1B5"/>
<name>A0A143Z1B5_9LACT</name>
<evidence type="ECO:0000313" key="2">
    <source>
        <dbReference type="EMBL" id="CZR02327.1"/>
    </source>
</evidence>
<dbReference type="Proteomes" id="UP000242754">
    <property type="component" value="Unassembled WGS sequence"/>
</dbReference>
<sequence>MEETTNNAGQVKIENQELRHKLTKRNEQYLLGLDKTLKAANIAEERREEIYNRMMKELVNAQKTGKTARQMYGTVAECAEKLLGKPEADASERSADWLIAVDGGLLLGSIFALISGVSLLGANKGGAVGMGLISLILNFIIGGLAMLVISKFSPNPDAPKGKKGFGKYIFATTGSMLAWMLIMTVSMTFLPASINFELPAFAYIAVAVVGFVAKVFLKKKYHIVGGIL</sequence>
<feature type="transmembrane region" description="Helical" evidence="1">
    <location>
        <begin position="127"/>
        <end position="149"/>
    </location>
</feature>
<accession>A0A143Z1B5</accession>
<protein>
    <recommendedName>
        <fullName evidence="4">Integral membrane protein</fullName>
    </recommendedName>
</protein>